<dbReference type="SUPFAM" id="SSF47090">
    <property type="entry name" value="PGBD-like"/>
    <property type="match status" value="1"/>
</dbReference>
<name>A0ABQ4CYG8_9ACTN</name>
<evidence type="ECO:0000313" key="4">
    <source>
        <dbReference type="Proteomes" id="UP000604117"/>
    </source>
</evidence>
<dbReference type="InterPro" id="IPR002477">
    <property type="entry name" value="Peptidoglycan-bd-like"/>
</dbReference>
<dbReference type="Proteomes" id="UP000604117">
    <property type="component" value="Unassembled WGS sequence"/>
</dbReference>
<feature type="signal peptide" evidence="1">
    <location>
        <begin position="1"/>
        <end position="24"/>
    </location>
</feature>
<accession>A0ABQ4CYG8</accession>
<comment type="caution">
    <text evidence="3">The sequence shown here is derived from an EMBL/GenBank/DDBJ whole genome shotgun (WGS) entry which is preliminary data.</text>
</comment>
<evidence type="ECO:0000256" key="1">
    <source>
        <dbReference type="SAM" id="SignalP"/>
    </source>
</evidence>
<proteinExistence type="predicted"/>
<organism evidence="3 4">
    <name type="scientific">Asanoa siamensis</name>
    <dbReference type="NCBI Taxonomy" id="926357"/>
    <lineage>
        <taxon>Bacteria</taxon>
        <taxon>Bacillati</taxon>
        <taxon>Actinomycetota</taxon>
        <taxon>Actinomycetes</taxon>
        <taxon>Micromonosporales</taxon>
        <taxon>Micromonosporaceae</taxon>
        <taxon>Asanoa</taxon>
    </lineage>
</organism>
<dbReference type="EMBL" id="BONE01000059">
    <property type="protein sequence ID" value="GIF76334.1"/>
    <property type="molecule type" value="Genomic_DNA"/>
</dbReference>
<evidence type="ECO:0000313" key="3">
    <source>
        <dbReference type="EMBL" id="GIF76334.1"/>
    </source>
</evidence>
<reference evidence="3 4" key="1">
    <citation type="submission" date="2021-01" db="EMBL/GenBank/DDBJ databases">
        <title>Whole genome shotgun sequence of Asanoa siamensis NBRC 107932.</title>
        <authorList>
            <person name="Komaki H."/>
            <person name="Tamura T."/>
        </authorList>
    </citation>
    <scope>NUCLEOTIDE SEQUENCE [LARGE SCALE GENOMIC DNA]</scope>
    <source>
        <strain evidence="3 4">NBRC 107932</strain>
    </source>
</reference>
<feature type="chain" id="PRO_5046102792" description="Peptidoglycan binding-like domain-containing protein" evidence="1">
    <location>
        <begin position="25"/>
        <end position="143"/>
    </location>
</feature>
<dbReference type="RefSeq" id="WP_203717212.1">
    <property type="nucleotide sequence ID" value="NZ_BONE01000059.1"/>
</dbReference>
<gene>
    <name evidence="3" type="ORF">Asi02nite_58520</name>
</gene>
<protein>
    <recommendedName>
        <fullName evidence="2">Peptidoglycan binding-like domain-containing protein</fullName>
    </recommendedName>
</protein>
<keyword evidence="1" id="KW-0732">Signal</keyword>
<dbReference type="InterPro" id="IPR036366">
    <property type="entry name" value="PGBDSf"/>
</dbReference>
<dbReference type="Pfam" id="PF01471">
    <property type="entry name" value="PG_binding_1"/>
    <property type="match status" value="1"/>
</dbReference>
<dbReference type="Gene3D" id="1.10.101.10">
    <property type="entry name" value="PGBD-like superfamily/PGBD"/>
    <property type="match status" value="1"/>
</dbReference>
<feature type="domain" description="Peptidoglycan binding-like" evidence="2">
    <location>
        <begin position="72"/>
        <end position="125"/>
    </location>
</feature>
<keyword evidence="4" id="KW-1185">Reference proteome</keyword>
<sequence>MGFRFRAVAAAVAMAVLASGGVLAATAGPAGAAVPTCNEATRKYSASNKYMFIPVYYSTLSPQCNMRRGNKNNAVKYLQQVMRDQYDYAIAVDGDFGPATENALKALQRRLGISADGVYGPQTRDSICWPLWEYPNSCWWYDQ</sequence>
<dbReference type="InterPro" id="IPR036365">
    <property type="entry name" value="PGBD-like_sf"/>
</dbReference>
<evidence type="ECO:0000259" key="2">
    <source>
        <dbReference type="Pfam" id="PF01471"/>
    </source>
</evidence>